<name>A0ACB8RZ17_9AGAM</name>
<evidence type="ECO:0000313" key="1">
    <source>
        <dbReference type="EMBL" id="KAI0049474.1"/>
    </source>
</evidence>
<keyword evidence="2" id="KW-1185">Reference proteome</keyword>
<protein>
    <submittedName>
        <fullName evidence="1">Uncharacterized protein</fullName>
    </submittedName>
</protein>
<sequence length="105" mass="11771">MAASNIGGMTIHSWGAVAPTVESVDKLISYIRKARPALQRWKTTQVLVIDEVSMVDGHLFDRLVAIATRLRKKTDKPFGGIQVSSRHLSRTGTKPWPYCAACRYW</sequence>
<reference evidence="1" key="2">
    <citation type="journal article" date="2022" name="New Phytol.">
        <title>Evolutionary transition to the ectomycorrhizal habit in the genomes of a hyperdiverse lineage of mushroom-forming fungi.</title>
        <authorList>
            <person name="Looney B."/>
            <person name="Miyauchi S."/>
            <person name="Morin E."/>
            <person name="Drula E."/>
            <person name="Courty P.E."/>
            <person name="Kohler A."/>
            <person name="Kuo A."/>
            <person name="LaButti K."/>
            <person name="Pangilinan J."/>
            <person name="Lipzen A."/>
            <person name="Riley R."/>
            <person name="Andreopoulos W."/>
            <person name="He G."/>
            <person name="Johnson J."/>
            <person name="Nolan M."/>
            <person name="Tritt A."/>
            <person name="Barry K.W."/>
            <person name="Grigoriev I.V."/>
            <person name="Nagy L.G."/>
            <person name="Hibbett D."/>
            <person name="Henrissat B."/>
            <person name="Matheny P.B."/>
            <person name="Labbe J."/>
            <person name="Martin F.M."/>
        </authorList>
    </citation>
    <scope>NUCLEOTIDE SEQUENCE</scope>
    <source>
        <strain evidence="1">FP105234-sp</strain>
    </source>
</reference>
<comment type="caution">
    <text evidence="1">The sequence shown here is derived from an EMBL/GenBank/DDBJ whole genome shotgun (WGS) entry which is preliminary data.</text>
</comment>
<dbReference type="EMBL" id="MU275872">
    <property type="protein sequence ID" value="KAI0049474.1"/>
    <property type="molecule type" value="Genomic_DNA"/>
</dbReference>
<dbReference type="Proteomes" id="UP000814033">
    <property type="component" value="Unassembled WGS sequence"/>
</dbReference>
<accession>A0ACB8RZ17</accession>
<organism evidence="1 2">
    <name type="scientific">Auriscalpium vulgare</name>
    <dbReference type="NCBI Taxonomy" id="40419"/>
    <lineage>
        <taxon>Eukaryota</taxon>
        <taxon>Fungi</taxon>
        <taxon>Dikarya</taxon>
        <taxon>Basidiomycota</taxon>
        <taxon>Agaricomycotina</taxon>
        <taxon>Agaricomycetes</taxon>
        <taxon>Russulales</taxon>
        <taxon>Auriscalpiaceae</taxon>
        <taxon>Auriscalpium</taxon>
    </lineage>
</organism>
<evidence type="ECO:0000313" key="2">
    <source>
        <dbReference type="Proteomes" id="UP000814033"/>
    </source>
</evidence>
<reference evidence="1" key="1">
    <citation type="submission" date="2021-02" db="EMBL/GenBank/DDBJ databases">
        <authorList>
            <consortium name="DOE Joint Genome Institute"/>
            <person name="Ahrendt S."/>
            <person name="Looney B.P."/>
            <person name="Miyauchi S."/>
            <person name="Morin E."/>
            <person name="Drula E."/>
            <person name="Courty P.E."/>
            <person name="Chicoki N."/>
            <person name="Fauchery L."/>
            <person name="Kohler A."/>
            <person name="Kuo A."/>
            <person name="Labutti K."/>
            <person name="Pangilinan J."/>
            <person name="Lipzen A."/>
            <person name="Riley R."/>
            <person name="Andreopoulos W."/>
            <person name="He G."/>
            <person name="Johnson J."/>
            <person name="Barry K.W."/>
            <person name="Grigoriev I.V."/>
            <person name="Nagy L."/>
            <person name="Hibbett D."/>
            <person name="Henrissat B."/>
            <person name="Matheny P.B."/>
            <person name="Labbe J."/>
            <person name="Martin F."/>
        </authorList>
    </citation>
    <scope>NUCLEOTIDE SEQUENCE</scope>
    <source>
        <strain evidence="1">FP105234-sp</strain>
    </source>
</reference>
<proteinExistence type="predicted"/>
<gene>
    <name evidence="1" type="ORF">FA95DRAFT_854450</name>
</gene>